<sequence>MDADEFLAQEKPSPRKKRLFLQRYAEGIAKLHAGGCTPDQIVTWLKLQGVEVSTSTVVRYLRDAAASPAEPKHQTAKPNVKTQPSLEEGKLTSSEGQHGIGSRAAWEATANRYISNDNPLLKRKKDEK</sequence>
<accession>A0ABT7E2F8</accession>
<evidence type="ECO:0000256" key="1">
    <source>
        <dbReference type="SAM" id="MobiDB-lite"/>
    </source>
</evidence>
<dbReference type="EMBL" id="JARRAF010000039">
    <property type="protein sequence ID" value="MDK2126502.1"/>
    <property type="molecule type" value="Genomic_DNA"/>
</dbReference>
<name>A0ABT7E2F8_9NEIS</name>
<feature type="compositionally biased region" description="Polar residues" evidence="1">
    <location>
        <begin position="76"/>
        <end position="96"/>
    </location>
</feature>
<keyword evidence="3" id="KW-1185">Reference proteome</keyword>
<feature type="region of interest" description="Disordered" evidence="1">
    <location>
        <begin position="65"/>
        <end position="108"/>
    </location>
</feature>
<proteinExistence type="predicted"/>
<organism evidence="2 3">
    <name type="scientific">Parachitinimonas caeni</name>
    <dbReference type="NCBI Taxonomy" id="3031301"/>
    <lineage>
        <taxon>Bacteria</taxon>
        <taxon>Pseudomonadati</taxon>
        <taxon>Pseudomonadota</taxon>
        <taxon>Betaproteobacteria</taxon>
        <taxon>Neisseriales</taxon>
        <taxon>Chitinibacteraceae</taxon>
        <taxon>Parachitinimonas</taxon>
    </lineage>
</organism>
<dbReference type="RefSeq" id="WP_284102821.1">
    <property type="nucleotide sequence ID" value="NZ_JARRAF010000039.1"/>
</dbReference>
<reference evidence="2" key="1">
    <citation type="submission" date="2023-03" db="EMBL/GenBank/DDBJ databases">
        <title>Chitinimonas shenzhenensis gen. nov., sp. nov., a novel member of family Burkholderiaceae isolated from activated sludge collected in Shen Zhen, China.</title>
        <authorList>
            <person name="Wang X."/>
        </authorList>
    </citation>
    <scope>NUCLEOTIDE SEQUENCE</scope>
    <source>
        <strain evidence="2">DQS-5</strain>
    </source>
</reference>
<comment type="caution">
    <text evidence="2">The sequence shown here is derived from an EMBL/GenBank/DDBJ whole genome shotgun (WGS) entry which is preliminary data.</text>
</comment>
<protein>
    <submittedName>
        <fullName evidence="2">Uncharacterized protein</fullName>
    </submittedName>
</protein>
<gene>
    <name evidence="2" type="ORF">PZA18_20890</name>
</gene>
<evidence type="ECO:0000313" key="3">
    <source>
        <dbReference type="Proteomes" id="UP001172778"/>
    </source>
</evidence>
<evidence type="ECO:0000313" key="2">
    <source>
        <dbReference type="EMBL" id="MDK2126502.1"/>
    </source>
</evidence>
<dbReference type="Proteomes" id="UP001172778">
    <property type="component" value="Unassembled WGS sequence"/>
</dbReference>